<dbReference type="AlphaFoldDB" id="A0A9P6ZU06"/>
<protein>
    <recommendedName>
        <fullName evidence="1">CxC2-like cysteine cluster KDZ transposase-associated domain-containing protein</fullName>
    </recommendedName>
</protein>
<dbReference type="OrthoDB" id="3261436at2759"/>
<evidence type="ECO:0000313" key="3">
    <source>
        <dbReference type="Proteomes" id="UP000714275"/>
    </source>
</evidence>
<dbReference type="InterPro" id="IPR040521">
    <property type="entry name" value="KDZ"/>
</dbReference>
<dbReference type="Proteomes" id="UP000714275">
    <property type="component" value="Unassembled WGS sequence"/>
</dbReference>
<dbReference type="EMBL" id="JABBWD010000024">
    <property type="protein sequence ID" value="KAG1776740.1"/>
    <property type="molecule type" value="Genomic_DNA"/>
</dbReference>
<evidence type="ECO:0000259" key="1">
    <source>
        <dbReference type="Pfam" id="PF18803"/>
    </source>
</evidence>
<dbReference type="Pfam" id="PF18803">
    <property type="entry name" value="CxC2"/>
    <property type="match status" value="1"/>
</dbReference>
<dbReference type="InterPro" id="IPR041457">
    <property type="entry name" value="CxC2_KDZ-assoc"/>
</dbReference>
<feature type="domain" description="CxC2-like cysteine cluster KDZ transposase-associated" evidence="1">
    <location>
        <begin position="111"/>
        <end position="218"/>
    </location>
</feature>
<proteinExistence type="predicted"/>
<evidence type="ECO:0000313" key="2">
    <source>
        <dbReference type="EMBL" id="KAG1776740.1"/>
    </source>
</evidence>
<organism evidence="2 3">
    <name type="scientific">Suillus placidus</name>
    <dbReference type="NCBI Taxonomy" id="48579"/>
    <lineage>
        <taxon>Eukaryota</taxon>
        <taxon>Fungi</taxon>
        <taxon>Dikarya</taxon>
        <taxon>Basidiomycota</taxon>
        <taxon>Agaricomycotina</taxon>
        <taxon>Agaricomycetes</taxon>
        <taxon>Agaricomycetidae</taxon>
        <taxon>Boletales</taxon>
        <taxon>Suillineae</taxon>
        <taxon>Suillaceae</taxon>
        <taxon>Suillus</taxon>
    </lineage>
</organism>
<dbReference type="CDD" id="cd19757">
    <property type="entry name" value="Bbox1"/>
    <property type="match status" value="1"/>
</dbReference>
<sequence>MTDSHTNHDFSDFTGADIETECLETEDNRKRKRTAAEHDTFLLELLRHDGRGDYMDLCVCGNCGFGHPEFRCMDCFSRELFCSLCVVALHTRNPLHWIQKWTGSSFVSLSLKRLGLRVQLGHPIGEHCLLPQQAFNDDFTIIHTNGIHEVGLDYCGCDTAQTHTTQLLRAAWFPATTLEPRMAATFEIFEQYHLLSFESKASGYEFYHAIARLTDNTGLHPHKDRYEAFLRMMLKHTGRGHDSTGVEGTREGECAVVCPACPQPGKNLPDDWQEAPEDKRWLYALFVAIDTNFRLKRRTISKDGIDPGLSRGWAYFVEETAYKSHMQQYSGKPQEKSTCSSHNAVNMADTKASQGLAAMGVGTIDCARHNMKLPNGIGDLQKGERYTNMDYLFFSTLGRQCVDVLNVSYDIACQWHKNLWQRMSTMPAHLQLDHTSKLVCFFVLKFHLPAHILKCQDTLDDHFGDWNWKKSIGLGATLLRKMNEAHEEHRAHASAFEELNEALAPETTAGWRACVEHWEENPNDASVPNPFEMKVSTITQAAVRLKLVELESRQLREGNDISLHPDISPSVFIATGIDLESEQQKTVLVRQQNALQRKVDAWKQAGDVLDEIRQSLRLRNYLYTFKRSWIRGQSANTRLEARAAASAGKYRTAHATLSSLALVLNKVDDVRGMTVPRKGESEGRRQLSWIWFVEGVGDDEDEVVQDGLRVEWCKACARMMCWKEEIELLEEEMHREGVVAYATRQAHLRRDLSAKFETSWARYITAPPSLCTTVIV</sequence>
<accession>A0A9P6ZU06</accession>
<keyword evidence="3" id="KW-1185">Reference proteome</keyword>
<reference evidence="2" key="1">
    <citation type="journal article" date="2020" name="New Phytol.">
        <title>Comparative genomics reveals dynamic genome evolution in host specialist ectomycorrhizal fungi.</title>
        <authorList>
            <person name="Lofgren L.A."/>
            <person name="Nguyen N.H."/>
            <person name="Vilgalys R."/>
            <person name="Ruytinx J."/>
            <person name="Liao H.L."/>
            <person name="Branco S."/>
            <person name="Kuo A."/>
            <person name="LaButti K."/>
            <person name="Lipzen A."/>
            <person name="Andreopoulos W."/>
            <person name="Pangilinan J."/>
            <person name="Riley R."/>
            <person name="Hundley H."/>
            <person name="Na H."/>
            <person name="Barry K."/>
            <person name="Grigoriev I.V."/>
            <person name="Stajich J.E."/>
            <person name="Kennedy P.G."/>
        </authorList>
    </citation>
    <scope>NUCLEOTIDE SEQUENCE</scope>
    <source>
        <strain evidence="2">DOB743</strain>
    </source>
</reference>
<dbReference type="Pfam" id="PF18758">
    <property type="entry name" value="KDZ"/>
    <property type="match status" value="1"/>
</dbReference>
<comment type="caution">
    <text evidence="2">The sequence shown here is derived from an EMBL/GenBank/DDBJ whole genome shotgun (WGS) entry which is preliminary data.</text>
</comment>
<name>A0A9P6ZU06_9AGAM</name>
<gene>
    <name evidence="2" type="ORF">EV702DRAFT_1179696</name>
</gene>